<proteinExistence type="predicted"/>
<name>A0A024GE89_9STRA</name>
<sequence>MSSSFCYSQKSRSEEIASKSRKMLYWRSVRVELTWRSLDEWAGARGIKRSTEKAFTLTRRNSSVVATRRRYHNRRTQRSDTYCQLIRCEAAEFSLKGSVNHRQNPRG</sequence>
<gene>
    <name evidence="1" type="ORF">BN9_054650</name>
</gene>
<protein>
    <submittedName>
        <fullName evidence="1">Uncharacterized protein</fullName>
    </submittedName>
</protein>
<accession>A0A024GE89</accession>
<organism evidence="1 2">
    <name type="scientific">Albugo candida</name>
    <dbReference type="NCBI Taxonomy" id="65357"/>
    <lineage>
        <taxon>Eukaryota</taxon>
        <taxon>Sar</taxon>
        <taxon>Stramenopiles</taxon>
        <taxon>Oomycota</taxon>
        <taxon>Peronosporomycetes</taxon>
        <taxon>Albuginales</taxon>
        <taxon>Albuginaceae</taxon>
        <taxon>Albugo</taxon>
    </lineage>
</organism>
<keyword evidence="2" id="KW-1185">Reference proteome</keyword>
<dbReference type="Proteomes" id="UP000053237">
    <property type="component" value="Unassembled WGS sequence"/>
</dbReference>
<reference evidence="1 2" key="1">
    <citation type="submission" date="2012-05" db="EMBL/GenBank/DDBJ databases">
        <title>Recombination and specialization in a pathogen metapopulation.</title>
        <authorList>
            <person name="Gardiner A."/>
            <person name="Kemen E."/>
            <person name="Schultz-Larsen T."/>
            <person name="MacLean D."/>
            <person name="Van Oosterhout C."/>
            <person name="Jones J.D.G."/>
        </authorList>
    </citation>
    <scope>NUCLEOTIDE SEQUENCE [LARGE SCALE GENOMIC DNA]</scope>
    <source>
        <strain evidence="1 2">Ac Nc2</strain>
    </source>
</reference>
<dbReference type="EMBL" id="CAIX01000075">
    <property type="protein sequence ID" value="CCI44656.1"/>
    <property type="molecule type" value="Genomic_DNA"/>
</dbReference>
<dbReference type="AlphaFoldDB" id="A0A024GE89"/>
<evidence type="ECO:0000313" key="2">
    <source>
        <dbReference type="Proteomes" id="UP000053237"/>
    </source>
</evidence>
<evidence type="ECO:0000313" key="1">
    <source>
        <dbReference type="EMBL" id="CCI44656.1"/>
    </source>
</evidence>
<comment type="caution">
    <text evidence="1">The sequence shown here is derived from an EMBL/GenBank/DDBJ whole genome shotgun (WGS) entry which is preliminary data.</text>
</comment>
<dbReference type="InParanoid" id="A0A024GE89"/>